<name>A0A6L5WMD9_9BACT</name>
<dbReference type="RefSeq" id="WP_154571245.1">
    <property type="nucleotide sequence ID" value="NZ_VWSJ01000032.1"/>
</dbReference>
<sequence length="179" mass="20886">MIRSANFNDVMASFEILELAMSDFSDAIFGTNDKILKFDLYKKFFRAKNNRLSHENVFIYENEMGEICGAICLYNGYDSDFLDLVFNQRLKSIKAKNLIKKECEDDEFYIDSVAVLPKFRGLGYFKDMMNYAILKAKNLGFKKVSLITQTPNYYTNFGFKVVKNDVFYGEIYIKMVKNI</sequence>
<evidence type="ECO:0000313" key="2">
    <source>
        <dbReference type="EMBL" id="MSN96993.1"/>
    </source>
</evidence>
<gene>
    <name evidence="2" type="ORF">F1B92_07445</name>
</gene>
<dbReference type="GO" id="GO:0016747">
    <property type="term" value="F:acyltransferase activity, transferring groups other than amino-acyl groups"/>
    <property type="evidence" value="ECO:0007669"/>
    <property type="project" value="InterPro"/>
</dbReference>
<comment type="caution">
    <text evidence="2">The sequence shown here is derived from an EMBL/GenBank/DDBJ whole genome shotgun (WGS) entry which is preliminary data.</text>
</comment>
<protein>
    <submittedName>
        <fullName evidence="2">GNAT family N-acetyltransferase</fullName>
    </submittedName>
</protein>
<accession>A0A6L5WMD9</accession>
<dbReference type="Gene3D" id="3.40.630.30">
    <property type="match status" value="1"/>
</dbReference>
<evidence type="ECO:0000313" key="3">
    <source>
        <dbReference type="Proteomes" id="UP000476338"/>
    </source>
</evidence>
<organism evidence="2 3">
    <name type="scientific">Campylobacter portucalensis</name>
    <dbReference type="NCBI Taxonomy" id="2608384"/>
    <lineage>
        <taxon>Bacteria</taxon>
        <taxon>Pseudomonadati</taxon>
        <taxon>Campylobacterota</taxon>
        <taxon>Epsilonproteobacteria</taxon>
        <taxon>Campylobacterales</taxon>
        <taxon>Campylobacteraceae</taxon>
        <taxon>Campylobacter</taxon>
    </lineage>
</organism>
<feature type="domain" description="N-acetyltransferase" evidence="1">
    <location>
        <begin position="1"/>
        <end position="179"/>
    </location>
</feature>
<dbReference type="Proteomes" id="UP000476338">
    <property type="component" value="Unassembled WGS sequence"/>
</dbReference>
<dbReference type="AlphaFoldDB" id="A0A6L5WMD9"/>
<dbReference type="SUPFAM" id="SSF55729">
    <property type="entry name" value="Acyl-CoA N-acyltransferases (Nat)"/>
    <property type="match status" value="1"/>
</dbReference>
<dbReference type="CDD" id="cd04301">
    <property type="entry name" value="NAT_SF"/>
    <property type="match status" value="1"/>
</dbReference>
<dbReference type="Pfam" id="PF00583">
    <property type="entry name" value="Acetyltransf_1"/>
    <property type="match status" value="1"/>
</dbReference>
<dbReference type="InterPro" id="IPR000182">
    <property type="entry name" value="GNAT_dom"/>
</dbReference>
<keyword evidence="2" id="KW-0808">Transferase</keyword>
<dbReference type="InterPro" id="IPR016181">
    <property type="entry name" value="Acyl_CoA_acyltransferase"/>
</dbReference>
<keyword evidence="3" id="KW-1185">Reference proteome</keyword>
<reference evidence="2 3" key="1">
    <citation type="submission" date="2019-09" db="EMBL/GenBank/DDBJ databases">
        <authorList>
            <person name="Silva M."/>
            <person name="Pereira G."/>
            <person name="Lopes-Da-Costa L."/>
            <person name="Silva E."/>
        </authorList>
    </citation>
    <scope>NUCLEOTIDE SEQUENCE [LARGE SCALE GENOMIC DNA]</scope>
    <source>
        <strain evidence="2 3">FMV-PI01</strain>
    </source>
</reference>
<reference evidence="2 3" key="2">
    <citation type="submission" date="2020-03" db="EMBL/GenBank/DDBJ databases">
        <title>Campylobacter portucalensis sp. nov., a new species of Campylobacter isolated from the reproductive tract of bulls.</title>
        <authorList>
            <person name="Silva M.F."/>
            <person name="Pereira G."/>
            <person name="Carneiro C."/>
            <person name="Hemphill A."/>
            <person name="Mateus L."/>
            <person name="Lopes-Da-Costa L."/>
            <person name="Silva E."/>
        </authorList>
    </citation>
    <scope>NUCLEOTIDE SEQUENCE [LARGE SCALE GENOMIC DNA]</scope>
    <source>
        <strain evidence="2 3">FMV-PI01</strain>
    </source>
</reference>
<dbReference type="PROSITE" id="PS51186">
    <property type="entry name" value="GNAT"/>
    <property type="match status" value="1"/>
</dbReference>
<dbReference type="EMBL" id="VWSJ01000032">
    <property type="protein sequence ID" value="MSN96993.1"/>
    <property type="molecule type" value="Genomic_DNA"/>
</dbReference>
<evidence type="ECO:0000259" key="1">
    <source>
        <dbReference type="PROSITE" id="PS51186"/>
    </source>
</evidence>
<proteinExistence type="predicted"/>